<evidence type="ECO:0000313" key="2">
    <source>
        <dbReference type="Proteomes" id="UP000199492"/>
    </source>
</evidence>
<reference evidence="2" key="1">
    <citation type="submission" date="2016-10" db="EMBL/GenBank/DDBJ databases">
        <authorList>
            <person name="Varghese N."/>
            <person name="Submissions S."/>
        </authorList>
    </citation>
    <scope>NUCLEOTIDE SEQUENCE [LARGE SCALE GENOMIC DNA]</scope>
    <source>
        <strain evidence="2">DSM 15363</strain>
    </source>
</reference>
<name>A0A1G8DC05_9FLAO</name>
<protein>
    <recommendedName>
        <fullName evidence="3">Glutathionylspermidine synthase preATP-grasp</fullName>
    </recommendedName>
</protein>
<proteinExistence type="predicted"/>
<dbReference type="STRING" id="262004.SAMN04489796_103173"/>
<dbReference type="OrthoDB" id="108192at2"/>
<evidence type="ECO:0008006" key="3">
    <source>
        <dbReference type="Google" id="ProtNLM"/>
    </source>
</evidence>
<dbReference type="Proteomes" id="UP000199492">
    <property type="component" value="Unassembled WGS sequence"/>
</dbReference>
<dbReference type="AlphaFoldDB" id="A0A1G8DC05"/>
<keyword evidence="2" id="KW-1185">Reference proteome</keyword>
<dbReference type="EMBL" id="FNCZ01000003">
    <property type="protein sequence ID" value="SDH55268.1"/>
    <property type="molecule type" value="Genomic_DNA"/>
</dbReference>
<evidence type="ECO:0000313" key="1">
    <source>
        <dbReference type="EMBL" id="SDH55268.1"/>
    </source>
</evidence>
<accession>A0A1G8DC05</accession>
<organism evidence="1 2">
    <name type="scientific">Winogradskyella thalassocola</name>
    <dbReference type="NCBI Taxonomy" id="262004"/>
    <lineage>
        <taxon>Bacteria</taxon>
        <taxon>Pseudomonadati</taxon>
        <taxon>Bacteroidota</taxon>
        <taxon>Flavobacteriia</taxon>
        <taxon>Flavobacteriales</taxon>
        <taxon>Flavobacteriaceae</taxon>
        <taxon>Winogradskyella</taxon>
    </lineage>
</organism>
<gene>
    <name evidence="1" type="ORF">SAMN04489796_103173</name>
</gene>
<sequence length="400" mass="45892">MIKTIRDAYNANFSEEKYQSFLDDIDTSFNFKVKFKIAETPVFIPKGLKQKLVDACNDIMSVIDKPNFKELTDGAFFDANTIVPNEDEHSKFIQLDFGICKDENGELTPKLIELQGFPSLYFFQELIGSKYREHFGDTIPSDFSQHLNGMTTNDYINLLKQEIVGDTDPKQVILLEIEPEQQATAIDFYATAAKLGIKVLCITDLKKRGKTLFYLDKDGGEVEVLKIYNRIIFDELHQRTDLKTEFSFQDEIDAEWIGHPNWFYRISKYTMPLLKGDYVPKSYYLDTLEQIPTDLENYVLKPLYSFAGAGVQIHVTRDMIDAISNKSNYLLQEKVAYAPVIETMDVPAKCEIRMMMLHNSKTNKTEIVSNLMRLSKGEMVGVKYNKDKTWVGGSTGFFEG</sequence>
<dbReference type="RefSeq" id="WP_092467486.1">
    <property type="nucleotide sequence ID" value="NZ_FNCZ01000003.1"/>
</dbReference>